<dbReference type="AlphaFoldDB" id="A0A7S0N7V3"/>
<comment type="similarity">
    <text evidence="5">Belongs to the Psb28 family.</text>
</comment>
<evidence type="ECO:0000256" key="2">
    <source>
        <dbReference type="ARBA" id="ARBA00022531"/>
    </source>
</evidence>
<sequence>MQAIARANVAKPAMKAVSLSSRTPSASRFGKVGAKAIAPRSVRMAQTIVAEGTCMQFVKGVDEEVVPEVKLTRSRTGSTGTATFIFKNPAVFDATGEFGEITGLYLVDEEGELSTVDVQAKFLNGKPDRIEARYVMKSTYEWERFMRYMERYAEDNGLGFQS</sequence>
<dbReference type="NCBIfam" id="TIGR03047">
    <property type="entry name" value="PS_II_psb28"/>
    <property type="match status" value="1"/>
</dbReference>
<evidence type="ECO:0000256" key="1">
    <source>
        <dbReference type="ARBA" id="ARBA00004170"/>
    </source>
</evidence>
<keyword evidence="3" id="KW-0472">Membrane</keyword>
<evidence type="ECO:0000256" key="3">
    <source>
        <dbReference type="ARBA" id="ARBA00023136"/>
    </source>
</evidence>
<organism evidence="6">
    <name type="scientific">Pyramimonas obovata</name>
    <dbReference type="NCBI Taxonomy" id="1411642"/>
    <lineage>
        <taxon>Eukaryota</taxon>
        <taxon>Viridiplantae</taxon>
        <taxon>Chlorophyta</taxon>
        <taxon>Pyramimonadophyceae</taxon>
        <taxon>Pyramimonadales</taxon>
        <taxon>Pyramimonadaceae</taxon>
        <taxon>Pyramimonas</taxon>
        <taxon>Pyramimonas incertae sedis</taxon>
    </lineage>
</organism>
<dbReference type="PANTHER" id="PTHR34963:SF2">
    <property type="entry name" value="PHOTOSYSTEM II REACTION CENTER PSB28 PROTEIN, CHLOROPLASTIC"/>
    <property type="match status" value="1"/>
</dbReference>
<evidence type="ECO:0000313" key="6">
    <source>
        <dbReference type="EMBL" id="CAD8661107.1"/>
    </source>
</evidence>
<reference evidence="6" key="1">
    <citation type="submission" date="2021-01" db="EMBL/GenBank/DDBJ databases">
        <authorList>
            <person name="Corre E."/>
            <person name="Pelletier E."/>
            <person name="Niang G."/>
            <person name="Scheremetjew M."/>
            <person name="Finn R."/>
            <person name="Kale V."/>
            <person name="Holt S."/>
            <person name="Cochrane G."/>
            <person name="Meng A."/>
            <person name="Brown T."/>
            <person name="Cohen L."/>
        </authorList>
    </citation>
    <scope>NUCLEOTIDE SEQUENCE</scope>
    <source>
        <strain evidence="6">CCMP722</strain>
    </source>
</reference>
<dbReference type="PANTHER" id="PTHR34963">
    <property type="match status" value="1"/>
</dbReference>
<dbReference type="Gene3D" id="2.40.30.220">
    <property type="entry name" value="Photosystem II Psb28"/>
    <property type="match status" value="1"/>
</dbReference>
<gene>
    <name evidence="6" type="ORF">POBO1169_LOCUS6688</name>
</gene>
<dbReference type="GO" id="GO:0015979">
    <property type="term" value="P:photosynthesis"/>
    <property type="evidence" value="ECO:0007669"/>
    <property type="project" value="UniProtKB-KW"/>
</dbReference>
<name>A0A7S0N7V3_9CHLO</name>
<accession>A0A7S0N7V3</accession>
<evidence type="ECO:0000256" key="4">
    <source>
        <dbReference type="ARBA" id="ARBA00023276"/>
    </source>
</evidence>
<evidence type="ECO:0000256" key="5">
    <source>
        <dbReference type="RuleBase" id="RU003509"/>
    </source>
</evidence>
<dbReference type="EMBL" id="HBFA01012855">
    <property type="protein sequence ID" value="CAD8661107.1"/>
    <property type="molecule type" value="Transcribed_RNA"/>
</dbReference>
<comment type="subcellular location">
    <subcellularLocation>
        <location evidence="1">Membrane</location>
        <topology evidence="1">Peripheral membrane protein</topology>
    </subcellularLocation>
</comment>
<proteinExistence type="inferred from homology"/>
<dbReference type="GO" id="GO:0009654">
    <property type="term" value="C:photosystem II oxygen evolving complex"/>
    <property type="evidence" value="ECO:0007669"/>
    <property type="project" value="InterPro"/>
</dbReference>
<dbReference type="InterPro" id="IPR005610">
    <property type="entry name" value="PSII_Psb28_class-1"/>
</dbReference>
<protein>
    <recommendedName>
        <fullName evidence="5">Photosystem II reaction center Psb28 protein</fullName>
    </recommendedName>
</protein>
<keyword evidence="4 5" id="KW-0604">Photosystem II</keyword>
<keyword evidence="2 5" id="KW-0602">Photosynthesis</keyword>
<dbReference type="Pfam" id="PF03912">
    <property type="entry name" value="Psb28"/>
    <property type="match status" value="1"/>
</dbReference>
<dbReference type="InterPro" id="IPR038676">
    <property type="entry name" value="Psb28_c1_sf"/>
</dbReference>
<dbReference type="HAMAP" id="MF_01370">
    <property type="entry name" value="PSII_Psb28"/>
    <property type="match status" value="1"/>
</dbReference>